<sequence length="130" mass="14426">MFHARLPITNTYTSCQALVFQTTLVNEGGCYNSNTGHFVASVSGVYMFTMQYCTETDKWARFDIVKEGTPLQRSVDNGIGGARCFSMQAFAKVSMGEKVWVRSTYSTSEVYQSDPNSNSFAGMLINNLVI</sequence>
<dbReference type="Gene3D" id="2.60.120.40">
    <property type="match status" value="1"/>
</dbReference>
<dbReference type="Proteomes" id="UP000828390">
    <property type="component" value="Unassembled WGS sequence"/>
</dbReference>
<reference evidence="4" key="1">
    <citation type="journal article" date="2019" name="bioRxiv">
        <title>The Genome of the Zebra Mussel, Dreissena polymorpha: A Resource for Invasive Species Research.</title>
        <authorList>
            <person name="McCartney M.A."/>
            <person name="Auch B."/>
            <person name="Kono T."/>
            <person name="Mallez S."/>
            <person name="Zhang Y."/>
            <person name="Obille A."/>
            <person name="Becker A."/>
            <person name="Abrahante J.E."/>
            <person name="Garbe J."/>
            <person name="Badalamenti J.P."/>
            <person name="Herman A."/>
            <person name="Mangelson H."/>
            <person name="Liachko I."/>
            <person name="Sullivan S."/>
            <person name="Sone E.D."/>
            <person name="Koren S."/>
            <person name="Silverstein K.A.T."/>
            <person name="Beckman K.B."/>
            <person name="Gohl D.M."/>
        </authorList>
    </citation>
    <scope>NUCLEOTIDE SEQUENCE</scope>
    <source>
        <strain evidence="4">Duluth1</strain>
        <tissue evidence="4">Whole animal</tissue>
    </source>
</reference>
<comment type="subcellular location">
    <subcellularLocation>
        <location evidence="1">Secreted</location>
    </subcellularLocation>
</comment>
<dbReference type="PRINTS" id="PR00007">
    <property type="entry name" value="COMPLEMNTC1Q"/>
</dbReference>
<evidence type="ECO:0000313" key="5">
    <source>
        <dbReference type="Proteomes" id="UP000828390"/>
    </source>
</evidence>
<dbReference type="EMBL" id="JAIWYP010000006">
    <property type="protein sequence ID" value="KAH3805319.1"/>
    <property type="molecule type" value="Genomic_DNA"/>
</dbReference>
<dbReference type="PANTHER" id="PTHR15427:SF33">
    <property type="entry name" value="COLLAGEN IV NC1 DOMAIN-CONTAINING PROTEIN"/>
    <property type="match status" value="1"/>
</dbReference>
<proteinExistence type="predicted"/>
<name>A0A9D4FXD1_DREPO</name>
<dbReference type="AlphaFoldDB" id="A0A9D4FXD1"/>
<dbReference type="InterPro" id="IPR001073">
    <property type="entry name" value="C1q_dom"/>
</dbReference>
<organism evidence="4 5">
    <name type="scientific">Dreissena polymorpha</name>
    <name type="common">Zebra mussel</name>
    <name type="synonym">Mytilus polymorpha</name>
    <dbReference type="NCBI Taxonomy" id="45954"/>
    <lineage>
        <taxon>Eukaryota</taxon>
        <taxon>Metazoa</taxon>
        <taxon>Spiralia</taxon>
        <taxon>Lophotrochozoa</taxon>
        <taxon>Mollusca</taxon>
        <taxon>Bivalvia</taxon>
        <taxon>Autobranchia</taxon>
        <taxon>Heteroconchia</taxon>
        <taxon>Euheterodonta</taxon>
        <taxon>Imparidentia</taxon>
        <taxon>Neoheterodontei</taxon>
        <taxon>Myida</taxon>
        <taxon>Dreissenoidea</taxon>
        <taxon>Dreissenidae</taxon>
        <taxon>Dreissena</taxon>
    </lineage>
</organism>
<dbReference type="SUPFAM" id="SSF49842">
    <property type="entry name" value="TNF-like"/>
    <property type="match status" value="1"/>
</dbReference>
<dbReference type="InterPro" id="IPR050392">
    <property type="entry name" value="Collagen/C1q_domain"/>
</dbReference>
<evidence type="ECO:0000313" key="4">
    <source>
        <dbReference type="EMBL" id="KAH3805319.1"/>
    </source>
</evidence>
<dbReference type="GO" id="GO:0005581">
    <property type="term" value="C:collagen trimer"/>
    <property type="evidence" value="ECO:0007669"/>
    <property type="project" value="UniProtKB-KW"/>
</dbReference>
<dbReference type="PROSITE" id="PS50871">
    <property type="entry name" value="C1Q"/>
    <property type="match status" value="1"/>
</dbReference>
<protein>
    <recommendedName>
        <fullName evidence="3">C1q domain-containing protein</fullName>
    </recommendedName>
</protein>
<feature type="domain" description="C1q" evidence="3">
    <location>
        <begin position="1"/>
        <end position="130"/>
    </location>
</feature>
<comment type="caution">
    <text evidence="4">The sequence shown here is derived from an EMBL/GenBank/DDBJ whole genome shotgun (WGS) entry which is preliminary data.</text>
</comment>
<reference evidence="4" key="2">
    <citation type="submission" date="2020-11" db="EMBL/GenBank/DDBJ databases">
        <authorList>
            <person name="McCartney M.A."/>
            <person name="Auch B."/>
            <person name="Kono T."/>
            <person name="Mallez S."/>
            <person name="Becker A."/>
            <person name="Gohl D.M."/>
            <person name="Silverstein K.A.T."/>
            <person name="Koren S."/>
            <person name="Bechman K.B."/>
            <person name="Herman A."/>
            <person name="Abrahante J.E."/>
            <person name="Garbe J."/>
        </authorList>
    </citation>
    <scope>NUCLEOTIDE SEQUENCE</scope>
    <source>
        <strain evidence="4">Duluth1</strain>
        <tissue evidence="4">Whole animal</tissue>
    </source>
</reference>
<dbReference type="PANTHER" id="PTHR15427">
    <property type="entry name" value="EMILIN ELASTIN MICROFIBRIL INTERFACE-LOCATED PROTEIN ELASTIN MICROFIBRIL INTERFACER"/>
    <property type="match status" value="1"/>
</dbReference>
<dbReference type="SMART" id="SM00110">
    <property type="entry name" value="C1Q"/>
    <property type="match status" value="1"/>
</dbReference>
<evidence type="ECO:0000259" key="3">
    <source>
        <dbReference type="PROSITE" id="PS50871"/>
    </source>
</evidence>
<evidence type="ECO:0000256" key="1">
    <source>
        <dbReference type="ARBA" id="ARBA00004613"/>
    </source>
</evidence>
<dbReference type="InterPro" id="IPR008983">
    <property type="entry name" value="Tumour_necrosis_fac-like_dom"/>
</dbReference>
<keyword evidence="5" id="KW-1185">Reference proteome</keyword>
<gene>
    <name evidence="4" type="ORF">DPMN_133619</name>
</gene>
<accession>A0A9D4FXD1</accession>
<dbReference type="Pfam" id="PF00386">
    <property type="entry name" value="C1q"/>
    <property type="match status" value="1"/>
</dbReference>
<evidence type="ECO:0000256" key="2">
    <source>
        <dbReference type="ARBA" id="ARBA00022525"/>
    </source>
</evidence>
<keyword evidence="2" id="KW-0964">Secreted</keyword>